<keyword evidence="2" id="KW-1133">Transmembrane helix</keyword>
<dbReference type="Proteomes" id="UP001597467">
    <property type="component" value="Unassembled WGS sequence"/>
</dbReference>
<dbReference type="Pfam" id="PF00582">
    <property type="entry name" value="Usp"/>
    <property type="match status" value="1"/>
</dbReference>
<evidence type="ECO:0000256" key="1">
    <source>
        <dbReference type="ARBA" id="ARBA00008791"/>
    </source>
</evidence>
<sequence>MKLNILLPTDFSDNSWSAIVYALKLYANASCAFYLLNSTENDRINKRTHITGHFLEELENKATKELLALKEQAIEANANENHDFEIIVSSKKLTKAIAESIEEFAINTIVMGTQGDAKKENVFFGSNTVSVLKNIHSCPVLVVPDEFDFEKPKHIAFPTDYNRFYKDKELEVLRDLAELYNSSINVVHIEEKKELSEVQQYNISKLDVYLKEFEHSFHWMPNYAKKTTVINDFIEELDINILAIVNYKHSFVENIIKEPIIKKIGYHPIIPFLVIPE</sequence>
<dbReference type="EMBL" id="JBHULM010000011">
    <property type="protein sequence ID" value="MFD2542265.1"/>
    <property type="molecule type" value="Genomic_DNA"/>
</dbReference>
<keyword evidence="5" id="KW-1185">Reference proteome</keyword>
<protein>
    <submittedName>
        <fullName evidence="4">Universal stress protein</fullName>
    </submittedName>
</protein>
<dbReference type="CDD" id="cd00293">
    <property type="entry name" value="USP-like"/>
    <property type="match status" value="1"/>
</dbReference>
<evidence type="ECO:0000313" key="5">
    <source>
        <dbReference type="Proteomes" id="UP001597467"/>
    </source>
</evidence>
<dbReference type="InterPro" id="IPR006016">
    <property type="entry name" value="UspA"/>
</dbReference>
<dbReference type="PANTHER" id="PTHR46268">
    <property type="entry name" value="STRESS RESPONSE PROTEIN NHAX"/>
    <property type="match status" value="1"/>
</dbReference>
<name>A0ABW5K1Z7_9FLAO</name>
<dbReference type="Gene3D" id="3.40.50.12370">
    <property type="match status" value="1"/>
</dbReference>
<feature type="domain" description="UspA" evidence="3">
    <location>
        <begin position="4"/>
        <end position="144"/>
    </location>
</feature>
<dbReference type="PANTHER" id="PTHR46268:SF6">
    <property type="entry name" value="UNIVERSAL STRESS PROTEIN UP12"/>
    <property type="match status" value="1"/>
</dbReference>
<keyword evidence="2" id="KW-0812">Transmembrane</keyword>
<evidence type="ECO:0000313" key="4">
    <source>
        <dbReference type="EMBL" id="MFD2542265.1"/>
    </source>
</evidence>
<accession>A0ABW5K1Z7</accession>
<evidence type="ECO:0000256" key="2">
    <source>
        <dbReference type="SAM" id="Phobius"/>
    </source>
</evidence>
<gene>
    <name evidence="4" type="ORF">ACFSSB_08040</name>
</gene>
<comment type="similarity">
    <text evidence="1">Belongs to the universal stress protein A family.</text>
</comment>
<comment type="caution">
    <text evidence="4">The sequence shown here is derived from an EMBL/GenBank/DDBJ whole genome shotgun (WGS) entry which is preliminary data.</text>
</comment>
<organism evidence="4 5">
    <name type="scientific">Lacinutrix gracilariae</name>
    <dbReference type="NCBI Taxonomy" id="1747198"/>
    <lineage>
        <taxon>Bacteria</taxon>
        <taxon>Pseudomonadati</taxon>
        <taxon>Bacteroidota</taxon>
        <taxon>Flavobacteriia</taxon>
        <taxon>Flavobacteriales</taxon>
        <taxon>Flavobacteriaceae</taxon>
        <taxon>Lacinutrix</taxon>
    </lineage>
</organism>
<keyword evidence="2" id="KW-0472">Membrane</keyword>
<feature type="transmembrane region" description="Helical" evidence="2">
    <location>
        <begin position="16"/>
        <end position="36"/>
    </location>
</feature>
<reference evidence="5" key="1">
    <citation type="journal article" date="2019" name="Int. J. Syst. Evol. Microbiol.">
        <title>The Global Catalogue of Microorganisms (GCM) 10K type strain sequencing project: providing services to taxonomists for standard genome sequencing and annotation.</title>
        <authorList>
            <consortium name="The Broad Institute Genomics Platform"/>
            <consortium name="The Broad Institute Genome Sequencing Center for Infectious Disease"/>
            <person name="Wu L."/>
            <person name="Ma J."/>
        </authorList>
    </citation>
    <scope>NUCLEOTIDE SEQUENCE [LARGE SCALE GENOMIC DNA]</scope>
    <source>
        <strain evidence="5">KCTC 42808</strain>
    </source>
</reference>
<dbReference type="SUPFAM" id="SSF52402">
    <property type="entry name" value="Adenine nucleotide alpha hydrolases-like"/>
    <property type="match status" value="2"/>
</dbReference>
<proteinExistence type="inferred from homology"/>
<dbReference type="RefSeq" id="WP_379902973.1">
    <property type="nucleotide sequence ID" value="NZ_JBHULM010000011.1"/>
</dbReference>
<evidence type="ECO:0000259" key="3">
    <source>
        <dbReference type="Pfam" id="PF00582"/>
    </source>
</evidence>